<protein>
    <submittedName>
        <fullName evidence="2">Uncharacterized protein</fullName>
    </submittedName>
</protein>
<keyword evidence="3" id="KW-1185">Reference proteome</keyword>
<evidence type="ECO:0000313" key="2">
    <source>
        <dbReference type="EMBL" id="GJU05274.1"/>
    </source>
</evidence>
<accession>A0ABQ5IYG0</accession>
<comment type="caution">
    <text evidence="2">The sequence shown here is derived from an EMBL/GenBank/DDBJ whole genome shotgun (WGS) entry which is preliminary data.</text>
</comment>
<gene>
    <name evidence="2" type="ORF">Tco_1121704</name>
</gene>
<dbReference type="EMBL" id="BQNB010021332">
    <property type="protein sequence ID" value="GJU05274.1"/>
    <property type="molecule type" value="Genomic_DNA"/>
</dbReference>
<feature type="region of interest" description="Disordered" evidence="1">
    <location>
        <begin position="150"/>
        <end position="192"/>
    </location>
</feature>
<feature type="region of interest" description="Disordered" evidence="1">
    <location>
        <begin position="50"/>
        <end position="100"/>
    </location>
</feature>
<reference evidence="2" key="1">
    <citation type="journal article" date="2022" name="Int. J. Mol. Sci.">
        <title>Draft Genome of Tanacetum Coccineum: Genomic Comparison of Closely Related Tanacetum-Family Plants.</title>
        <authorList>
            <person name="Yamashiro T."/>
            <person name="Shiraishi A."/>
            <person name="Nakayama K."/>
            <person name="Satake H."/>
        </authorList>
    </citation>
    <scope>NUCLEOTIDE SEQUENCE</scope>
</reference>
<dbReference type="Proteomes" id="UP001151760">
    <property type="component" value="Unassembled WGS sequence"/>
</dbReference>
<evidence type="ECO:0000256" key="1">
    <source>
        <dbReference type="SAM" id="MobiDB-lite"/>
    </source>
</evidence>
<evidence type="ECO:0000313" key="3">
    <source>
        <dbReference type="Proteomes" id="UP001151760"/>
    </source>
</evidence>
<name>A0ABQ5IYG0_9ASTR</name>
<feature type="compositionally biased region" description="Acidic residues" evidence="1">
    <location>
        <begin position="85"/>
        <end position="94"/>
    </location>
</feature>
<reference evidence="2" key="2">
    <citation type="submission" date="2022-01" db="EMBL/GenBank/DDBJ databases">
        <authorList>
            <person name="Yamashiro T."/>
            <person name="Shiraishi A."/>
            <person name="Satake H."/>
            <person name="Nakayama K."/>
        </authorList>
    </citation>
    <scope>NUCLEOTIDE SEQUENCE</scope>
</reference>
<sequence length="241" mass="26982">MPYPRLKFISKGEEHQVYGKLILDILVTDDMQKYDTYKTFIVLSTGSIPPKKARGKGTQGTKATIIPKKETAASKKKRQKKIESIDEESEEQEESLIRRKPIGAIIQDTSQVSKKKSIDQSLSQKLKGIELLSDATQLEIDTQKAIKASKRKRIFQHPSGGSSKGVGITPEVPDELTGKSAVSDEGACTSPETFLFDDKDEKVEYIPWVSNDEDDDDDEEDVEIIDIKMIDDEKTDTDVED</sequence>
<proteinExistence type="predicted"/>
<organism evidence="2 3">
    <name type="scientific">Tanacetum coccineum</name>
    <dbReference type="NCBI Taxonomy" id="301880"/>
    <lineage>
        <taxon>Eukaryota</taxon>
        <taxon>Viridiplantae</taxon>
        <taxon>Streptophyta</taxon>
        <taxon>Embryophyta</taxon>
        <taxon>Tracheophyta</taxon>
        <taxon>Spermatophyta</taxon>
        <taxon>Magnoliopsida</taxon>
        <taxon>eudicotyledons</taxon>
        <taxon>Gunneridae</taxon>
        <taxon>Pentapetalae</taxon>
        <taxon>asterids</taxon>
        <taxon>campanulids</taxon>
        <taxon>Asterales</taxon>
        <taxon>Asteraceae</taxon>
        <taxon>Asteroideae</taxon>
        <taxon>Anthemideae</taxon>
        <taxon>Anthemidinae</taxon>
        <taxon>Tanacetum</taxon>
    </lineage>
</organism>